<evidence type="ECO:0000313" key="12">
    <source>
        <dbReference type="EMBL" id="GAF78894.1"/>
    </source>
</evidence>
<proteinExistence type="inferred from homology"/>
<evidence type="ECO:0000256" key="9">
    <source>
        <dbReference type="ARBA" id="ARBA00023125"/>
    </source>
</evidence>
<keyword evidence="11" id="KW-0234">DNA repair</keyword>
<comment type="similarity">
    <text evidence="1">Belongs to the RuvC family.</text>
</comment>
<keyword evidence="5" id="KW-0255">Endonuclease</keyword>
<keyword evidence="7" id="KW-0378">Hydrolase</keyword>
<evidence type="ECO:0000256" key="3">
    <source>
        <dbReference type="ARBA" id="ARBA00022722"/>
    </source>
</evidence>
<dbReference type="GO" id="GO:0003677">
    <property type="term" value="F:DNA binding"/>
    <property type="evidence" value="ECO:0007669"/>
    <property type="project" value="UniProtKB-KW"/>
</dbReference>
<keyword evidence="10" id="KW-0233">DNA recombination</keyword>
<evidence type="ECO:0000256" key="4">
    <source>
        <dbReference type="ARBA" id="ARBA00022723"/>
    </source>
</evidence>
<keyword evidence="4" id="KW-0479">Metal-binding</keyword>
<dbReference type="Pfam" id="PF02075">
    <property type="entry name" value="RuvC"/>
    <property type="match status" value="1"/>
</dbReference>
<reference evidence="12" key="1">
    <citation type="journal article" date="2014" name="Front. Microbiol.">
        <title>High frequency of phylogenetically diverse reductive dehalogenase-homologous genes in deep subseafloor sedimentary metagenomes.</title>
        <authorList>
            <person name="Kawai M."/>
            <person name="Futagami T."/>
            <person name="Toyoda A."/>
            <person name="Takaki Y."/>
            <person name="Nishi S."/>
            <person name="Hori S."/>
            <person name="Arai W."/>
            <person name="Tsubouchi T."/>
            <person name="Morono Y."/>
            <person name="Uchiyama I."/>
            <person name="Ito T."/>
            <person name="Fujiyama A."/>
            <person name="Inagaki F."/>
            <person name="Takami H."/>
        </authorList>
    </citation>
    <scope>NUCLEOTIDE SEQUENCE</scope>
    <source>
        <strain evidence="12">Expedition CK06-06</strain>
    </source>
</reference>
<dbReference type="EMBL" id="BARS01003184">
    <property type="protein sequence ID" value="GAF78894.1"/>
    <property type="molecule type" value="Genomic_DNA"/>
</dbReference>
<dbReference type="GO" id="GO:0004520">
    <property type="term" value="F:DNA endonuclease activity"/>
    <property type="evidence" value="ECO:0007669"/>
    <property type="project" value="InterPro"/>
</dbReference>
<dbReference type="GO" id="GO:0046872">
    <property type="term" value="F:metal ion binding"/>
    <property type="evidence" value="ECO:0007669"/>
    <property type="project" value="UniProtKB-KW"/>
</dbReference>
<evidence type="ECO:0000256" key="7">
    <source>
        <dbReference type="ARBA" id="ARBA00022801"/>
    </source>
</evidence>
<dbReference type="GO" id="GO:0006310">
    <property type="term" value="P:DNA recombination"/>
    <property type="evidence" value="ECO:0007669"/>
    <property type="project" value="UniProtKB-KW"/>
</dbReference>
<accession>X0SCZ5</accession>
<evidence type="ECO:0000256" key="10">
    <source>
        <dbReference type="ARBA" id="ARBA00023172"/>
    </source>
</evidence>
<keyword evidence="3" id="KW-0540">Nuclease</keyword>
<dbReference type="InterPro" id="IPR036397">
    <property type="entry name" value="RNaseH_sf"/>
</dbReference>
<keyword evidence="8" id="KW-0460">Magnesium</keyword>
<dbReference type="InterPro" id="IPR012337">
    <property type="entry name" value="RNaseH-like_sf"/>
</dbReference>
<evidence type="ECO:0000256" key="8">
    <source>
        <dbReference type="ARBA" id="ARBA00022842"/>
    </source>
</evidence>
<dbReference type="GO" id="GO:0006281">
    <property type="term" value="P:DNA repair"/>
    <property type="evidence" value="ECO:0007669"/>
    <property type="project" value="UniProtKB-KW"/>
</dbReference>
<evidence type="ECO:0000256" key="6">
    <source>
        <dbReference type="ARBA" id="ARBA00022763"/>
    </source>
</evidence>
<dbReference type="AlphaFoldDB" id="X0SCZ5"/>
<evidence type="ECO:0000256" key="5">
    <source>
        <dbReference type="ARBA" id="ARBA00022759"/>
    </source>
</evidence>
<keyword evidence="2" id="KW-0963">Cytoplasm</keyword>
<evidence type="ECO:0000256" key="1">
    <source>
        <dbReference type="ARBA" id="ARBA00009518"/>
    </source>
</evidence>
<evidence type="ECO:0000256" key="11">
    <source>
        <dbReference type="ARBA" id="ARBA00023204"/>
    </source>
</evidence>
<organism evidence="12">
    <name type="scientific">marine sediment metagenome</name>
    <dbReference type="NCBI Taxonomy" id="412755"/>
    <lineage>
        <taxon>unclassified sequences</taxon>
        <taxon>metagenomes</taxon>
        <taxon>ecological metagenomes</taxon>
    </lineage>
</organism>
<comment type="caution">
    <text evidence="12">The sequence shown here is derived from an EMBL/GenBank/DDBJ whole genome shotgun (WGS) entry which is preliminary data.</text>
</comment>
<keyword evidence="9" id="KW-0238">DNA-binding</keyword>
<dbReference type="PANTHER" id="PTHR30194:SF3">
    <property type="entry name" value="CROSSOVER JUNCTION ENDODEOXYRIBONUCLEASE RUVC"/>
    <property type="match status" value="1"/>
</dbReference>
<dbReference type="SUPFAM" id="SSF53098">
    <property type="entry name" value="Ribonuclease H-like"/>
    <property type="match status" value="1"/>
</dbReference>
<gene>
    <name evidence="12" type="ORF">S01H1_06139</name>
</gene>
<dbReference type="InterPro" id="IPR002176">
    <property type="entry name" value="X-over_junc_endoDNase_RuvC"/>
</dbReference>
<protein>
    <submittedName>
        <fullName evidence="12">Uncharacterized protein</fullName>
    </submittedName>
</protein>
<evidence type="ECO:0000256" key="2">
    <source>
        <dbReference type="ARBA" id="ARBA00022490"/>
    </source>
</evidence>
<sequence>MADESPIIMGIDPGIGHTGVGFIRAHRARPRYIYDGAITTKKAANRGVNEDIRERALFIAHALDAWICSVDPTILVVEEFSYNPNAAGAQRAAISTPLLLGVILDLSRFHCLEYIGLQARSIRKLVHGHAGSKKRPVSKADVAESVRRHLDRKPKNHHSSDALAAAIAGAAVWREGKLK</sequence>
<dbReference type="PANTHER" id="PTHR30194">
    <property type="entry name" value="CROSSOVER JUNCTION ENDODEOXYRIBONUCLEASE RUVC"/>
    <property type="match status" value="1"/>
</dbReference>
<keyword evidence="6" id="KW-0227">DNA damage</keyword>
<name>X0SCZ5_9ZZZZ</name>
<dbReference type="Gene3D" id="3.30.420.10">
    <property type="entry name" value="Ribonuclease H-like superfamily/Ribonuclease H"/>
    <property type="match status" value="1"/>
</dbReference>
<dbReference type="GO" id="GO:0016787">
    <property type="term" value="F:hydrolase activity"/>
    <property type="evidence" value="ECO:0007669"/>
    <property type="project" value="UniProtKB-KW"/>
</dbReference>